<evidence type="ECO:0000313" key="2">
    <source>
        <dbReference type="Proteomes" id="UP000321947"/>
    </source>
</evidence>
<dbReference type="PANTHER" id="PTHR48475:SF1">
    <property type="entry name" value="RNASE H TYPE-1 DOMAIN-CONTAINING PROTEIN"/>
    <property type="match status" value="1"/>
</dbReference>
<evidence type="ECO:0000313" key="1">
    <source>
        <dbReference type="EMBL" id="TYK17793.1"/>
    </source>
</evidence>
<dbReference type="AlphaFoldDB" id="A0A5D3D0R7"/>
<dbReference type="PANTHER" id="PTHR48475">
    <property type="entry name" value="RIBONUCLEASE H"/>
    <property type="match status" value="1"/>
</dbReference>
<dbReference type="EMBL" id="SSTD01007940">
    <property type="protein sequence ID" value="TYK17793.1"/>
    <property type="molecule type" value="Genomic_DNA"/>
</dbReference>
<protein>
    <recommendedName>
        <fullName evidence="3">Reverse transcriptase</fullName>
    </recommendedName>
</protein>
<sequence length="210" mass="24924">MVDATTRHEALSFMDESSGYNQIRMTLSDEEMTALKTPKGIYYYKLRMNPLKCAFGVTSEKFLGFIIRHQWIEIDQFKIDAIQKMSRPKSLYDLRVFRDDWFTFEENVPCTFRHIFFAIDKLRHYMQAFTVHLVAKVDPIKYVLFRPIIFGRLAKWAILLQQYEIVYIPQKAMKGQALANFLADRPIPLDWKLCEDLPEDEVFFTKVMEP</sequence>
<dbReference type="InterPro" id="IPR043502">
    <property type="entry name" value="DNA/RNA_pol_sf"/>
</dbReference>
<dbReference type="SUPFAM" id="SSF56672">
    <property type="entry name" value="DNA/RNA polymerases"/>
    <property type="match status" value="1"/>
</dbReference>
<proteinExistence type="predicted"/>
<accession>A0A5D3D0R7</accession>
<name>A0A5D3D0R7_CUCMM</name>
<organism evidence="1 2">
    <name type="scientific">Cucumis melo var. makuwa</name>
    <name type="common">Oriental melon</name>
    <dbReference type="NCBI Taxonomy" id="1194695"/>
    <lineage>
        <taxon>Eukaryota</taxon>
        <taxon>Viridiplantae</taxon>
        <taxon>Streptophyta</taxon>
        <taxon>Embryophyta</taxon>
        <taxon>Tracheophyta</taxon>
        <taxon>Spermatophyta</taxon>
        <taxon>Magnoliopsida</taxon>
        <taxon>eudicotyledons</taxon>
        <taxon>Gunneridae</taxon>
        <taxon>Pentapetalae</taxon>
        <taxon>rosids</taxon>
        <taxon>fabids</taxon>
        <taxon>Cucurbitales</taxon>
        <taxon>Cucurbitaceae</taxon>
        <taxon>Benincaseae</taxon>
        <taxon>Cucumis</taxon>
    </lineage>
</organism>
<dbReference type="Proteomes" id="UP000321947">
    <property type="component" value="Unassembled WGS sequence"/>
</dbReference>
<reference evidence="1 2" key="1">
    <citation type="submission" date="2019-08" db="EMBL/GenBank/DDBJ databases">
        <title>Draft genome sequences of two oriental melons (Cucumis melo L. var makuwa).</title>
        <authorList>
            <person name="Kwon S.-Y."/>
        </authorList>
    </citation>
    <scope>NUCLEOTIDE SEQUENCE [LARGE SCALE GENOMIC DNA]</scope>
    <source>
        <strain evidence="2">cv. Chang Bougi</strain>
        <tissue evidence="1">Leaf</tissue>
    </source>
</reference>
<comment type="caution">
    <text evidence="1">The sequence shown here is derived from an EMBL/GenBank/DDBJ whole genome shotgun (WGS) entry which is preliminary data.</text>
</comment>
<gene>
    <name evidence="1" type="ORF">E5676_scaffold306G00370</name>
</gene>
<evidence type="ECO:0008006" key="3">
    <source>
        <dbReference type="Google" id="ProtNLM"/>
    </source>
</evidence>